<accession>A0ABN2PC84</accession>
<comment type="caution">
    <text evidence="2">The sequence shown here is derived from an EMBL/GenBank/DDBJ whole genome shotgun (WGS) entry which is preliminary data.</text>
</comment>
<dbReference type="RefSeq" id="WP_344006484.1">
    <property type="nucleotide sequence ID" value="NZ_BAAAMY010000004.1"/>
</dbReference>
<keyword evidence="1" id="KW-1133">Transmembrane helix</keyword>
<dbReference type="Proteomes" id="UP001501612">
    <property type="component" value="Unassembled WGS sequence"/>
</dbReference>
<keyword evidence="3" id="KW-1185">Reference proteome</keyword>
<evidence type="ECO:0000313" key="2">
    <source>
        <dbReference type="EMBL" id="GAA1917757.1"/>
    </source>
</evidence>
<evidence type="ECO:0000256" key="1">
    <source>
        <dbReference type="SAM" id="Phobius"/>
    </source>
</evidence>
<dbReference type="EMBL" id="BAAAMY010000004">
    <property type="protein sequence ID" value="GAA1917757.1"/>
    <property type="molecule type" value="Genomic_DNA"/>
</dbReference>
<gene>
    <name evidence="2" type="ORF">GCM10009737_18990</name>
</gene>
<keyword evidence="1" id="KW-0812">Transmembrane</keyword>
<feature type="transmembrane region" description="Helical" evidence="1">
    <location>
        <begin position="48"/>
        <end position="66"/>
    </location>
</feature>
<name>A0ABN2PC84_9ACTN</name>
<protein>
    <submittedName>
        <fullName evidence="2">Uncharacterized protein</fullName>
    </submittedName>
</protein>
<keyword evidence="1" id="KW-0472">Membrane</keyword>
<proteinExistence type="predicted"/>
<organism evidence="2 3">
    <name type="scientific">Nocardioides lentus</name>
    <dbReference type="NCBI Taxonomy" id="338077"/>
    <lineage>
        <taxon>Bacteria</taxon>
        <taxon>Bacillati</taxon>
        <taxon>Actinomycetota</taxon>
        <taxon>Actinomycetes</taxon>
        <taxon>Propionibacteriales</taxon>
        <taxon>Nocardioidaceae</taxon>
        <taxon>Nocardioides</taxon>
    </lineage>
</organism>
<sequence>MTPLLLDSALVLAHALTHLPQVLMDVPAPGGLEQGPEPEDVKAGWTAFAIFFGLCGVVALLCWSFVRQIAKAKRAKDAGVYGDEPVTADERVDTAAADTPADRG</sequence>
<reference evidence="2 3" key="1">
    <citation type="journal article" date="2019" name="Int. J. Syst. Evol. Microbiol.">
        <title>The Global Catalogue of Microorganisms (GCM) 10K type strain sequencing project: providing services to taxonomists for standard genome sequencing and annotation.</title>
        <authorList>
            <consortium name="The Broad Institute Genomics Platform"/>
            <consortium name="The Broad Institute Genome Sequencing Center for Infectious Disease"/>
            <person name="Wu L."/>
            <person name="Ma J."/>
        </authorList>
    </citation>
    <scope>NUCLEOTIDE SEQUENCE [LARGE SCALE GENOMIC DNA]</scope>
    <source>
        <strain evidence="2 3">JCM 14046</strain>
    </source>
</reference>
<evidence type="ECO:0000313" key="3">
    <source>
        <dbReference type="Proteomes" id="UP001501612"/>
    </source>
</evidence>